<dbReference type="GeneID" id="64657976"/>
<keyword evidence="3" id="KW-1185">Reference proteome</keyword>
<reference evidence="2" key="1">
    <citation type="journal article" date="2020" name="New Phytol.">
        <title>Comparative genomics reveals dynamic genome evolution in host specialist ectomycorrhizal fungi.</title>
        <authorList>
            <person name="Lofgren L.A."/>
            <person name="Nguyen N.H."/>
            <person name="Vilgalys R."/>
            <person name="Ruytinx J."/>
            <person name="Liao H.L."/>
            <person name="Branco S."/>
            <person name="Kuo A."/>
            <person name="LaButti K."/>
            <person name="Lipzen A."/>
            <person name="Andreopoulos W."/>
            <person name="Pangilinan J."/>
            <person name="Riley R."/>
            <person name="Hundley H."/>
            <person name="Na H."/>
            <person name="Barry K."/>
            <person name="Grigoriev I.V."/>
            <person name="Stajich J.E."/>
            <person name="Kennedy P.G."/>
        </authorList>
    </citation>
    <scope>NUCLEOTIDE SEQUENCE</scope>
    <source>
        <strain evidence="2">FC203</strain>
    </source>
</reference>
<feature type="domain" description="Fungal-type protein kinase" evidence="1">
    <location>
        <begin position="105"/>
        <end position="337"/>
    </location>
</feature>
<dbReference type="Proteomes" id="UP001195769">
    <property type="component" value="Unassembled WGS sequence"/>
</dbReference>
<protein>
    <recommendedName>
        <fullName evidence="1">Fungal-type protein kinase domain-containing protein</fullName>
    </recommendedName>
</protein>
<proteinExistence type="predicted"/>
<evidence type="ECO:0000259" key="1">
    <source>
        <dbReference type="Pfam" id="PF17667"/>
    </source>
</evidence>
<dbReference type="InterPro" id="IPR011009">
    <property type="entry name" value="Kinase-like_dom_sf"/>
</dbReference>
<dbReference type="AlphaFoldDB" id="A0AAD4HL75"/>
<dbReference type="SUPFAM" id="SSF56112">
    <property type="entry name" value="Protein kinase-like (PK-like)"/>
    <property type="match status" value="1"/>
</dbReference>
<comment type="caution">
    <text evidence="2">The sequence shown here is derived from an EMBL/GenBank/DDBJ whole genome shotgun (WGS) entry which is preliminary data.</text>
</comment>
<evidence type="ECO:0000313" key="2">
    <source>
        <dbReference type="EMBL" id="KAG1901770.1"/>
    </source>
</evidence>
<gene>
    <name evidence="2" type="ORF">F5891DRAFT_1107837</name>
</gene>
<dbReference type="Gene3D" id="1.10.510.10">
    <property type="entry name" value="Transferase(Phosphotransferase) domain 1"/>
    <property type="match status" value="1"/>
</dbReference>
<dbReference type="RefSeq" id="XP_041227345.1">
    <property type="nucleotide sequence ID" value="XM_041363678.1"/>
</dbReference>
<dbReference type="PANTHER" id="PTHR38248">
    <property type="entry name" value="FUNK1 6"/>
    <property type="match status" value="1"/>
</dbReference>
<dbReference type="PANTHER" id="PTHR38248:SF2">
    <property type="entry name" value="FUNK1 11"/>
    <property type="match status" value="1"/>
</dbReference>
<organism evidence="2 3">
    <name type="scientific">Suillus fuscotomentosus</name>
    <dbReference type="NCBI Taxonomy" id="1912939"/>
    <lineage>
        <taxon>Eukaryota</taxon>
        <taxon>Fungi</taxon>
        <taxon>Dikarya</taxon>
        <taxon>Basidiomycota</taxon>
        <taxon>Agaricomycotina</taxon>
        <taxon>Agaricomycetes</taxon>
        <taxon>Agaricomycetidae</taxon>
        <taxon>Boletales</taxon>
        <taxon>Suillineae</taxon>
        <taxon>Suillaceae</taxon>
        <taxon>Suillus</taxon>
    </lineage>
</organism>
<accession>A0AAD4HL75</accession>
<name>A0AAD4HL75_9AGAM</name>
<dbReference type="InterPro" id="IPR040976">
    <property type="entry name" value="Pkinase_fungal"/>
</dbReference>
<dbReference type="Pfam" id="PF17667">
    <property type="entry name" value="Pkinase_fungal"/>
    <property type="match status" value="1"/>
</dbReference>
<sequence length="428" mass="48368">MANNASATRQKTPPCNSTFSGEAELKYTPKAIGFIVVNEHNCAIGVQVDDIRPWIAQDVHKFGKCKAQAILQKPQARCTGLNRAFEPEPGFSSDAMAKGTQIDLKLELKFDKCMTCICMRGRTTIVFSVKSKALSDLQLDFQFEPPELVAKLYWPEDTYQSEPVIFDEVCKITQINSDALRHAPGLGFYKLKKTSTCKISIASGLKDVDQVKPSSRILKIIASRKLIPITTLSGKEFLTSWWQIVKCHRALWKIGVHHRDISPSNLTGYRTHGQFTGVLNDYDLSLFQRDSPNSLERTGTVLFMALDRLIPESMAGKVEHVYAHDAESFIWALTWICLRYEEGKLLSKNRPLEKWPKVDARTCAEEKANFLLGRIRDVRPSGSHEVSWEAVKKCFLGIHSLYSPFGYRKVADQLVFELLLENPMQGHL</sequence>
<dbReference type="EMBL" id="JABBWK010000020">
    <property type="protein sequence ID" value="KAG1901770.1"/>
    <property type="molecule type" value="Genomic_DNA"/>
</dbReference>
<evidence type="ECO:0000313" key="3">
    <source>
        <dbReference type="Proteomes" id="UP001195769"/>
    </source>
</evidence>